<dbReference type="PANTHER" id="PTHR43857">
    <property type="entry name" value="BLR7761 PROTEIN"/>
    <property type="match status" value="1"/>
</dbReference>
<proteinExistence type="predicted"/>
<dbReference type="RefSeq" id="WP_137098135.1">
    <property type="nucleotide sequence ID" value="NZ_CP039865.1"/>
</dbReference>
<dbReference type="PANTHER" id="PTHR43857:SF1">
    <property type="entry name" value="YJGH FAMILY PROTEIN"/>
    <property type="match status" value="1"/>
</dbReference>
<dbReference type="CDD" id="cd06154">
    <property type="entry name" value="YjgF_YER057c_UK114_like_6"/>
    <property type="match status" value="1"/>
</dbReference>
<name>A0A4D7QE71_9HYPH</name>
<dbReference type="KEGG" id="paqt:E8L99_02885"/>
<evidence type="ECO:0000313" key="1">
    <source>
        <dbReference type="EMBL" id="QCK84801.1"/>
    </source>
</evidence>
<sequence length="131" mass="13933">MNRRLISTGSPFEKTAGYSRAVVQGGFVFVAGTTGYDYATMTLPEGVEAQTRNCLATIADTLAKAGTSLENVVRVTYYITDAADADKVFPIFGEVFGDIRPASTLLVVAGLLKPEMKIEIEATAMLPAAHP</sequence>
<dbReference type="OrthoDB" id="9799840at2"/>
<dbReference type="SUPFAM" id="SSF55298">
    <property type="entry name" value="YjgF-like"/>
    <property type="match status" value="1"/>
</dbReference>
<evidence type="ECO:0000313" key="2">
    <source>
        <dbReference type="Proteomes" id="UP000298588"/>
    </source>
</evidence>
<dbReference type="Pfam" id="PF01042">
    <property type="entry name" value="Ribonuc_L-PSP"/>
    <property type="match status" value="1"/>
</dbReference>
<dbReference type="Proteomes" id="UP000298588">
    <property type="component" value="Chromosome"/>
</dbReference>
<accession>A0A4D7QE71</accession>
<dbReference type="InterPro" id="IPR035959">
    <property type="entry name" value="RutC-like_sf"/>
</dbReference>
<dbReference type="EMBL" id="CP039865">
    <property type="protein sequence ID" value="QCK84801.1"/>
    <property type="molecule type" value="Genomic_DNA"/>
</dbReference>
<protein>
    <submittedName>
        <fullName evidence="1">RidA family protein</fullName>
    </submittedName>
</protein>
<keyword evidence="2" id="KW-1185">Reference proteome</keyword>
<dbReference type="AlphaFoldDB" id="A0A4D7QE71"/>
<organism evidence="1 2">
    <name type="scientific">Phreatobacter aquaticus</name>
    <dbReference type="NCBI Taxonomy" id="2570229"/>
    <lineage>
        <taxon>Bacteria</taxon>
        <taxon>Pseudomonadati</taxon>
        <taxon>Pseudomonadota</taxon>
        <taxon>Alphaproteobacteria</taxon>
        <taxon>Hyphomicrobiales</taxon>
        <taxon>Phreatobacteraceae</taxon>
        <taxon>Phreatobacter</taxon>
    </lineage>
</organism>
<gene>
    <name evidence="1" type="ORF">E8L99_02885</name>
</gene>
<dbReference type="InterPro" id="IPR006175">
    <property type="entry name" value="YjgF/YER057c/UK114"/>
</dbReference>
<dbReference type="Gene3D" id="3.30.1330.40">
    <property type="entry name" value="RutC-like"/>
    <property type="match status" value="1"/>
</dbReference>
<reference evidence="1 2" key="1">
    <citation type="submission" date="2019-04" db="EMBL/GenBank/DDBJ databases">
        <title>Phreatobacter aquaticus sp. nov.</title>
        <authorList>
            <person name="Choi A."/>
            <person name="Baek K."/>
        </authorList>
    </citation>
    <scope>NUCLEOTIDE SEQUENCE [LARGE SCALE GENOMIC DNA]</scope>
    <source>
        <strain evidence="1 2">NMCR1094</strain>
    </source>
</reference>